<dbReference type="RefSeq" id="WP_110610095.1">
    <property type="nucleotide sequence ID" value="NZ_PDOD01000003.1"/>
</dbReference>
<dbReference type="AlphaFoldDB" id="A0A323TEP8"/>
<evidence type="ECO:0000256" key="2">
    <source>
        <dbReference type="SAM" id="MobiDB-lite"/>
    </source>
</evidence>
<dbReference type="Proteomes" id="UP000248214">
    <property type="component" value="Unassembled WGS sequence"/>
</dbReference>
<keyword evidence="4" id="KW-1185">Reference proteome</keyword>
<sequence>MDQNEQQKLKQMMREKAEFRKVQREKDAAVEELNDYKHKGNRRQTAPVKVVKRVSNKLQSALFGREFQKLRKNNRQLKSNYNKAERKRNLTEEDLAKAQKKITEQQATITMLEGKLKQADPDQWIKLVSTAYANGDVIDCLEEIIQLKQKNNHDFNEALYHSMKEAAKEENEIKWFVYTKILSGLNVNEVPEFLLRGMEDQQTVSLAPVSSFRSCLTTRLRRRQLGEDLPEWQLDDKSTGYRFAKEHSFTVPQVNEQVFTLDSVPKQAGIVIKPHNGAGARGVYLLVNENRILDVKRSEVLSGWGELTANMREDLKLNWVHQDEWRTEQLYFIDDEQTEPARDLKFYSFYGKVALILEVKRFPEPTYCWWSPDGSRVHTGKYENKLMAGEGFSNEDLLKVEALSKKIPAPFCRIDFLKTSQGLVFGEVTPKPGNYDHFDDNTDQILGEYFLEAEGRLQRDLLQGKKFLEFR</sequence>
<proteinExistence type="predicted"/>
<keyword evidence="1" id="KW-0175">Coiled coil</keyword>
<evidence type="ECO:0000256" key="1">
    <source>
        <dbReference type="SAM" id="Coils"/>
    </source>
</evidence>
<protein>
    <submittedName>
        <fullName evidence="3">Teichuronopeptide biosynthesis</fullName>
    </submittedName>
</protein>
<name>A0A323TEP8_9BACI</name>
<organism evidence="3 4">
    <name type="scientific">Salipaludibacillus keqinensis</name>
    <dbReference type="NCBI Taxonomy" id="2045207"/>
    <lineage>
        <taxon>Bacteria</taxon>
        <taxon>Bacillati</taxon>
        <taxon>Bacillota</taxon>
        <taxon>Bacilli</taxon>
        <taxon>Bacillales</taxon>
        <taxon>Bacillaceae</taxon>
    </lineage>
</organism>
<feature type="region of interest" description="Disordered" evidence="2">
    <location>
        <begin position="1"/>
        <end position="21"/>
    </location>
</feature>
<reference evidence="3 4" key="1">
    <citation type="submission" date="2017-10" db="EMBL/GenBank/DDBJ databases">
        <title>Bacillus sp. nov., a halophilic bacterium isolated from a Keqin Lake.</title>
        <authorList>
            <person name="Wang H."/>
        </authorList>
    </citation>
    <scope>NUCLEOTIDE SEQUENCE [LARGE SCALE GENOMIC DNA]</scope>
    <source>
        <strain evidence="3 4">KQ-12</strain>
    </source>
</reference>
<feature type="coiled-coil region" evidence="1">
    <location>
        <begin position="67"/>
        <end position="115"/>
    </location>
</feature>
<accession>A0A323TEP8</accession>
<dbReference type="SUPFAM" id="SSF56059">
    <property type="entry name" value="Glutathione synthetase ATP-binding domain-like"/>
    <property type="match status" value="1"/>
</dbReference>
<gene>
    <name evidence="3" type="ORF">CR194_12810</name>
</gene>
<evidence type="ECO:0000313" key="4">
    <source>
        <dbReference type="Proteomes" id="UP000248214"/>
    </source>
</evidence>
<dbReference type="Pfam" id="PF14305">
    <property type="entry name" value="ATPgrasp_TupA"/>
    <property type="match status" value="1"/>
</dbReference>
<dbReference type="OrthoDB" id="9791827at2"/>
<dbReference type="InterPro" id="IPR029465">
    <property type="entry name" value="ATPgrasp_TupA"/>
</dbReference>
<dbReference type="EMBL" id="PDOD01000003">
    <property type="protein sequence ID" value="PYZ92544.1"/>
    <property type="molecule type" value="Genomic_DNA"/>
</dbReference>
<comment type="caution">
    <text evidence="3">The sequence shown here is derived from an EMBL/GenBank/DDBJ whole genome shotgun (WGS) entry which is preliminary data.</text>
</comment>
<evidence type="ECO:0000313" key="3">
    <source>
        <dbReference type="EMBL" id="PYZ92544.1"/>
    </source>
</evidence>